<evidence type="ECO:0000256" key="4">
    <source>
        <dbReference type="SAM" id="Phobius"/>
    </source>
</evidence>
<feature type="transmembrane region" description="Helical" evidence="4">
    <location>
        <begin position="27"/>
        <end position="44"/>
    </location>
</feature>
<keyword evidence="1" id="KW-0328">Glycosyltransferase</keyword>
<protein>
    <recommendedName>
        <fullName evidence="5">Glycosyltransferase 61 catalytic domain-containing protein</fullName>
    </recommendedName>
</protein>
<dbReference type="Pfam" id="PF04577">
    <property type="entry name" value="Glyco_transf_61"/>
    <property type="match status" value="1"/>
</dbReference>
<keyword evidence="3" id="KW-0325">Glycoprotein</keyword>
<feature type="domain" description="Glycosyltransferase 61 catalytic" evidence="5">
    <location>
        <begin position="311"/>
        <end position="427"/>
    </location>
</feature>
<dbReference type="GO" id="GO:0016763">
    <property type="term" value="F:pentosyltransferase activity"/>
    <property type="evidence" value="ECO:0007669"/>
    <property type="project" value="UniProtKB-ARBA"/>
</dbReference>
<proteinExistence type="predicted"/>
<organism evidence="6 7">
    <name type="scientific">Ceratodon purpureus</name>
    <name type="common">Fire moss</name>
    <name type="synonym">Dicranum purpureum</name>
    <dbReference type="NCBI Taxonomy" id="3225"/>
    <lineage>
        <taxon>Eukaryota</taxon>
        <taxon>Viridiplantae</taxon>
        <taxon>Streptophyta</taxon>
        <taxon>Embryophyta</taxon>
        <taxon>Bryophyta</taxon>
        <taxon>Bryophytina</taxon>
        <taxon>Bryopsida</taxon>
        <taxon>Dicranidae</taxon>
        <taxon>Pseudoditrichales</taxon>
        <taxon>Ditrichaceae</taxon>
        <taxon>Ceratodon</taxon>
    </lineage>
</organism>
<keyword evidence="4" id="KW-1133">Transmembrane helix</keyword>
<dbReference type="InterPro" id="IPR007657">
    <property type="entry name" value="Glycosyltransferase_61"/>
</dbReference>
<dbReference type="AlphaFoldDB" id="A0A8T0HEK8"/>
<keyword evidence="4" id="KW-0812">Transmembrane</keyword>
<dbReference type="PANTHER" id="PTHR20961:SF136">
    <property type="entry name" value="PROTEIN O-GLCNAC TRANSFERASE"/>
    <property type="match status" value="1"/>
</dbReference>
<name>A0A8T0HEK8_CERPU</name>
<dbReference type="InterPro" id="IPR049625">
    <property type="entry name" value="Glyco_transf_61_cat"/>
</dbReference>
<comment type="caution">
    <text evidence="6">The sequence shown here is derived from an EMBL/GenBank/DDBJ whole genome shotgun (WGS) entry which is preliminary data.</text>
</comment>
<dbReference type="GO" id="GO:0005794">
    <property type="term" value="C:Golgi apparatus"/>
    <property type="evidence" value="ECO:0007669"/>
    <property type="project" value="UniProtKB-ARBA"/>
</dbReference>
<evidence type="ECO:0000256" key="2">
    <source>
        <dbReference type="ARBA" id="ARBA00022679"/>
    </source>
</evidence>
<keyword evidence="4" id="KW-0472">Membrane</keyword>
<evidence type="ECO:0000256" key="1">
    <source>
        <dbReference type="ARBA" id="ARBA00022676"/>
    </source>
</evidence>
<sequence>MLQQPACMMTSILGGPGKSSKQPLKRVQVVLLLLLIFVVGEFFLQKQLSVNTTKLASCSQNTLTGLPKGDQAEPSVPILANSPTVHEAFGSDNVVHWDNLTDQLAPKGLRTSIDTSDGNDARFMRYGMSPLKNVCIRPNGTIVVVGLSEPDFARRLQEAGEAMVLEWKETYNCTWGCSGAAFEKETPENALWMTGTTTHIIPYLGNVFHHFAERVWPLLTGFRDPPDEDKSRLKQKNYYVHRMHTWLDQAHHNMDRNTFMFQIALLSRLAPPDTRPKFLQHSEHETRPMCFDTLMLSSAASGRMSPKSGIANFAPAMARYRQAAFDYFHIATPTVSLPPRPLRVTLYGRGDASRRRVTNIAQIAHYLRTSIQPPVLVTFIDELLQRRLYNQSLPEVVSLMAQTDIYITPHGANTWATLFMPKRSAVIEILGPCGPGTWISNTIAPALELKHRTDGNPWGERLASPRAGNTTDCKSALETPDFTIDVRKLQTELDSLRAIDGPGDALPLHWLFNWTRNSY</sequence>
<dbReference type="EMBL" id="CM026427">
    <property type="protein sequence ID" value="KAG0570246.1"/>
    <property type="molecule type" value="Genomic_DNA"/>
</dbReference>
<reference evidence="6 7" key="1">
    <citation type="submission" date="2020-06" db="EMBL/GenBank/DDBJ databases">
        <title>WGS assembly of Ceratodon purpureus strain R40.</title>
        <authorList>
            <person name="Carey S.B."/>
            <person name="Jenkins J."/>
            <person name="Shu S."/>
            <person name="Lovell J.T."/>
            <person name="Sreedasyam A."/>
            <person name="Maumus F."/>
            <person name="Tiley G.P."/>
            <person name="Fernandez-Pozo N."/>
            <person name="Barry K."/>
            <person name="Chen C."/>
            <person name="Wang M."/>
            <person name="Lipzen A."/>
            <person name="Daum C."/>
            <person name="Saski C.A."/>
            <person name="Payton A.C."/>
            <person name="Mcbreen J.C."/>
            <person name="Conrad R.E."/>
            <person name="Kollar L.M."/>
            <person name="Olsson S."/>
            <person name="Huttunen S."/>
            <person name="Landis J.B."/>
            <person name="Wickett N.J."/>
            <person name="Johnson M.G."/>
            <person name="Rensing S.A."/>
            <person name="Grimwood J."/>
            <person name="Schmutz J."/>
            <person name="Mcdaniel S.F."/>
        </authorList>
    </citation>
    <scope>NUCLEOTIDE SEQUENCE [LARGE SCALE GENOMIC DNA]</scope>
    <source>
        <strain evidence="6 7">R40</strain>
    </source>
</reference>
<evidence type="ECO:0000313" key="7">
    <source>
        <dbReference type="Proteomes" id="UP000822688"/>
    </source>
</evidence>
<evidence type="ECO:0000259" key="5">
    <source>
        <dbReference type="Pfam" id="PF04577"/>
    </source>
</evidence>
<keyword evidence="7" id="KW-1185">Reference proteome</keyword>
<gene>
    <name evidence="6" type="ORF">KC19_6G147400</name>
</gene>
<evidence type="ECO:0000313" key="6">
    <source>
        <dbReference type="EMBL" id="KAG0570246.1"/>
    </source>
</evidence>
<dbReference type="Proteomes" id="UP000822688">
    <property type="component" value="Chromosome 6"/>
</dbReference>
<evidence type="ECO:0000256" key="3">
    <source>
        <dbReference type="ARBA" id="ARBA00023180"/>
    </source>
</evidence>
<accession>A0A8T0HEK8</accession>
<dbReference type="PANTHER" id="PTHR20961">
    <property type="entry name" value="GLYCOSYLTRANSFERASE"/>
    <property type="match status" value="1"/>
</dbReference>
<keyword evidence="2" id="KW-0808">Transferase</keyword>